<comment type="caution">
    <text evidence="1">The sequence shown here is derived from an EMBL/GenBank/DDBJ whole genome shotgun (WGS) entry which is preliminary data.</text>
</comment>
<dbReference type="Proteomes" id="UP000769157">
    <property type="component" value="Unassembled WGS sequence"/>
</dbReference>
<dbReference type="GeneID" id="70237211"/>
<gene>
    <name evidence="1" type="ORF">OGAPHI_005247</name>
</gene>
<proteinExistence type="predicted"/>
<dbReference type="RefSeq" id="XP_046060180.1">
    <property type="nucleotide sequence ID" value="XM_046206411.1"/>
</dbReference>
<dbReference type="EMBL" id="JAEUBE010000366">
    <property type="protein sequence ID" value="KAH3663844.1"/>
    <property type="molecule type" value="Genomic_DNA"/>
</dbReference>
<reference evidence="1" key="2">
    <citation type="submission" date="2021-01" db="EMBL/GenBank/DDBJ databases">
        <authorList>
            <person name="Schikora-Tamarit M.A."/>
        </authorList>
    </citation>
    <scope>NUCLEOTIDE SEQUENCE</scope>
    <source>
        <strain evidence="1">CBS6075</strain>
    </source>
</reference>
<reference evidence="1" key="1">
    <citation type="journal article" date="2021" name="Open Biol.">
        <title>Shared evolutionary footprints suggest mitochondrial oxidative damage underlies multiple complex I losses in fungi.</title>
        <authorList>
            <person name="Schikora-Tamarit M.A."/>
            <person name="Marcet-Houben M."/>
            <person name="Nosek J."/>
            <person name="Gabaldon T."/>
        </authorList>
    </citation>
    <scope>NUCLEOTIDE SEQUENCE</scope>
    <source>
        <strain evidence="1">CBS6075</strain>
    </source>
</reference>
<accession>A0A9P8T357</accession>
<dbReference type="AlphaFoldDB" id="A0A9P8T357"/>
<protein>
    <submittedName>
        <fullName evidence="1">Uncharacterized protein</fullName>
    </submittedName>
</protein>
<evidence type="ECO:0000313" key="1">
    <source>
        <dbReference type="EMBL" id="KAH3663844.1"/>
    </source>
</evidence>
<sequence length="158" mass="17199">MNHRFPLLDTNPRHTGVGIEIALIKPRIPSARCFKNSLIDLNVAIACTISINCLPPCSESSGVSLSLTCLAIDDALEFMLEEFQFAPELIISKDSVRLNASSSFLTKYTRGKCSLLPKGLNVEQKISWNALKHSELSCADSSLNSSERSGITPDDISS</sequence>
<organism evidence="1 2">
    <name type="scientific">Ogataea philodendri</name>
    <dbReference type="NCBI Taxonomy" id="1378263"/>
    <lineage>
        <taxon>Eukaryota</taxon>
        <taxon>Fungi</taxon>
        <taxon>Dikarya</taxon>
        <taxon>Ascomycota</taxon>
        <taxon>Saccharomycotina</taxon>
        <taxon>Pichiomycetes</taxon>
        <taxon>Pichiales</taxon>
        <taxon>Pichiaceae</taxon>
        <taxon>Ogataea</taxon>
    </lineage>
</organism>
<evidence type="ECO:0000313" key="2">
    <source>
        <dbReference type="Proteomes" id="UP000769157"/>
    </source>
</evidence>
<name>A0A9P8T357_9ASCO</name>
<keyword evidence="2" id="KW-1185">Reference proteome</keyword>